<reference evidence="4 5" key="1">
    <citation type="submission" date="2015-08" db="EMBL/GenBank/DDBJ databases">
        <authorList>
            <person name="Babu N.S."/>
            <person name="Beckwith C.J."/>
            <person name="Beseler K.G."/>
            <person name="Brison A."/>
            <person name="Carone J.V."/>
            <person name="Caskin T.P."/>
            <person name="Diamond M."/>
            <person name="Durham M.E."/>
            <person name="Foxe J.M."/>
            <person name="Go M."/>
            <person name="Henderson B.A."/>
            <person name="Jones I.B."/>
            <person name="McGettigan J.A."/>
            <person name="Micheletti S.J."/>
            <person name="Nasrallah M.E."/>
            <person name="Ortiz D."/>
            <person name="Piller C.R."/>
            <person name="Privatt S.R."/>
            <person name="Schneider S.L."/>
            <person name="Sharp S."/>
            <person name="Smith T.C."/>
            <person name="Stanton J.D."/>
            <person name="Ullery H.E."/>
            <person name="Wilson R.J."/>
            <person name="Serrano M.G."/>
            <person name="Buck G."/>
            <person name="Lee V."/>
            <person name="Wang Y."/>
            <person name="Carvalho R."/>
            <person name="Voegtly L."/>
            <person name="Shi R."/>
            <person name="Duckworth R."/>
            <person name="Johnson A."/>
            <person name="Loviza R."/>
            <person name="Walstead R."/>
            <person name="Shah Z."/>
            <person name="Kiflezghi M."/>
            <person name="Wade K."/>
            <person name="Ball S.L."/>
            <person name="Bradley K.W."/>
            <person name="Asai D.J."/>
            <person name="Bowman C.A."/>
            <person name="Russell D.A."/>
            <person name="Pope W.H."/>
            <person name="Jacobs-Sera D."/>
            <person name="Hendrix R.W."/>
            <person name="Hatfull G.F."/>
        </authorList>
    </citation>
    <scope>NUCLEOTIDE SEQUENCE [LARGE SCALE GENOMIC DNA]</scope>
    <source>
        <strain evidence="4 5">DSM 27710</strain>
    </source>
</reference>
<accession>A0A0K1PFI3</accession>
<dbReference type="GO" id="GO:0004497">
    <property type="term" value="F:monooxygenase activity"/>
    <property type="evidence" value="ECO:0007669"/>
    <property type="project" value="UniProtKB-KW"/>
</dbReference>
<dbReference type="Pfam" id="PF03109">
    <property type="entry name" value="ABC1"/>
    <property type="match status" value="1"/>
</dbReference>
<evidence type="ECO:0000256" key="2">
    <source>
        <dbReference type="SAM" id="Phobius"/>
    </source>
</evidence>
<dbReference type="SMART" id="SM00220">
    <property type="entry name" value="S_TKc"/>
    <property type="match status" value="1"/>
</dbReference>
<feature type="domain" description="Protein kinase" evidence="3">
    <location>
        <begin position="132"/>
        <end position="408"/>
    </location>
</feature>
<dbReference type="GO" id="GO:0004672">
    <property type="term" value="F:protein kinase activity"/>
    <property type="evidence" value="ECO:0007669"/>
    <property type="project" value="InterPro"/>
</dbReference>
<dbReference type="InterPro" id="IPR000719">
    <property type="entry name" value="Prot_kinase_dom"/>
</dbReference>
<protein>
    <submittedName>
        <fullName evidence="4">Ubiquinone biosynthesis monooxygenase UbiB</fullName>
    </submittedName>
</protein>
<dbReference type="CDD" id="cd05121">
    <property type="entry name" value="ABC1_ADCK3-like"/>
    <property type="match status" value="1"/>
</dbReference>
<dbReference type="InterPro" id="IPR050154">
    <property type="entry name" value="UbiB_kinase"/>
</dbReference>
<evidence type="ECO:0000313" key="5">
    <source>
        <dbReference type="Proteomes" id="UP000055590"/>
    </source>
</evidence>
<dbReference type="InterPro" id="IPR011009">
    <property type="entry name" value="Kinase-like_dom_sf"/>
</dbReference>
<keyword evidence="4" id="KW-0560">Oxidoreductase</keyword>
<proteinExistence type="inferred from homology"/>
<dbReference type="Proteomes" id="UP000055590">
    <property type="component" value="Chromosome"/>
</dbReference>
<evidence type="ECO:0000256" key="1">
    <source>
        <dbReference type="ARBA" id="ARBA00009670"/>
    </source>
</evidence>
<keyword evidence="4" id="KW-0830">Ubiquinone</keyword>
<dbReference type="KEGG" id="vin:AKJ08_2649"/>
<organism evidence="4 5">
    <name type="scientific">Vulgatibacter incomptus</name>
    <dbReference type="NCBI Taxonomy" id="1391653"/>
    <lineage>
        <taxon>Bacteria</taxon>
        <taxon>Pseudomonadati</taxon>
        <taxon>Myxococcota</taxon>
        <taxon>Myxococcia</taxon>
        <taxon>Myxococcales</taxon>
        <taxon>Cystobacterineae</taxon>
        <taxon>Vulgatibacteraceae</taxon>
        <taxon>Vulgatibacter</taxon>
    </lineage>
</organism>
<dbReference type="SUPFAM" id="SSF56112">
    <property type="entry name" value="Protein kinase-like (PK-like)"/>
    <property type="match status" value="1"/>
</dbReference>
<comment type="similarity">
    <text evidence="1">Belongs to the protein kinase superfamily. ADCK protein kinase family.</text>
</comment>
<dbReference type="STRING" id="1391653.AKJ08_2649"/>
<dbReference type="RefSeq" id="WP_050726458.1">
    <property type="nucleotide sequence ID" value="NZ_CP012332.1"/>
</dbReference>
<dbReference type="InterPro" id="IPR004147">
    <property type="entry name" value="ABC1_dom"/>
</dbReference>
<gene>
    <name evidence="4" type="ORF">AKJ08_2649</name>
</gene>
<keyword evidence="2" id="KW-0812">Transmembrane</keyword>
<dbReference type="GO" id="GO:0005524">
    <property type="term" value="F:ATP binding"/>
    <property type="evidence" value="ECO:0007669"/>
    <property type="project" value="InterPro"/>
</dbReference>
<evidence type="ECO:0000313" key="4">
    <source>
        <dbReference type="EMBL" id="AKU92262.1"/>
    </source>
</evidence>
<dbReference type="OrthoDB" id="9795390at2"/>
<feature type="transmembrane region" description="Helical" evidence="2">
    <location>
        <begin position="535"/>
        <end position="554"/>
    </location>
</feature>
<dbReference type="PANTHER" id="PTHR10566">
    <property type="entry name" value="CHAPERONE-ACTIVITY OF BC1 COMPLEX CABC1 -RELATED"/>
    <property type="match status" value="1"/>
</dbReference>
<feature type="transmembrane region" description="Helical" evidence="2">
    <location>
        <begin position="504"/>
        <end position="523"/>
    </location>
</feature>
<sequence length="559" mass="62409">MAIVRTAARTAMGARQVVKDLGRLQQIVQILARHGFGWLVARIDVPGIGFFRKGEDAEVGLSPERVAAALRELGPTFVKLGQMLSTRGDVLPPGYAEAFQSLQDDVGPIPFEEVEEQIRATLGGSPLDLFAQFDEEPLATASIAQVHRARLPSGEEVAVKVQRPGVRELIFTDLSILQFLARQAQAQMPEIELLDVPGVLRELRKSIADETDFRVEAAHLERFHANFAGNDHVVIPEIFTSHSGEQVLTMEWLDGVKISHARASGCDMRLVGERYLQTAFQMLLEDGCFHGDLHPGNVLVLPGNRLGLLDFGNVGRLTEEMRENLVTIFFAIQRRDYRTIARVYWELSIRSEHIDYTAWEGDLQALMERQVVGRSMAELQVEDFLRQLTEIAFRHRVRMTPAYTLFFKAVITTQGLAKQLIPEVDPLEEMVPYLQRMTRELYSRERLQEELFYQLTALRYTARRLPMLAGQAISDLQEGKLRLKLQAEAAPADRSLREKQVNRIVLAVLFLGLVVASSLALSAPAPLLLGLPAPAAVGYGLAAAVLAAALRAIWRSDRP</sequence>
<keyword evidence="2" id="KW-1133">Transmembrane helix</keyword>
<dbReference type="AlphaFoldDB" id="A0A0K1PFI3"/>
<keyword evidence="4" id="KW-0503">Monooxygenase</keyword>
<evidence type="ECO:0000259" key="3">
    <source>
        <dbReference type="SMART" id="SM00220"/>
    </source>
</evidence>
<dbReference type="EMBL" id="CP012332">
    <property type="protein sequence ID" value="AKU92262.1"/>
    <property type="molecule type" value="Genomic_DNA"/>
</dbReference>
<keyword evidence="5" id="KW-1185">Reference proteome</keyword>
<keyword evidence="2" id="KW-0472">Membrane</keyword>
<dbReference type="PANTHER" id="PTHR10566:SF113">
    <property type="entry name" value="PROTEIN ACTIVITY OF BC1 COMPLEX KINASE 7, CHLOROPLASTIC"/>
    <property type="match status" value="1"/>
</dbReference>
<name>A0A0K1PFI3_9BACT</name>